<dbReference type="OrthoDB" id="3688508at2759"/>
<protein>
    <submittedName>
        <fullName evidence="1">Uncharacterized protein</fullName>
    </submittedName>
</protein>
<accession>A0A2W1EC33</accession>
<dbReference type="EMBL" id="NRDI02000020">
    <property type="protein sequence ID" value="KAI1509459.1"/>
    <property type="molecule type" value="Genomic_DNA"/>
</dbReference>
<sequence length="279" mass="31210">MLESKEGAPSRVSFLSRPGELRNRIYGLAVYGPPRKAPPGSVFPLDDYALAGYWGFEIKEKAIRTTTLRLPRVTCTLSAVSVLSRLNKQIQQEIQTYFWANIKVKLTIPSPCWENMIYFLNGIGPHGRTSLHSLTIFPPYPVRHPGNGANAQAEKCLELLAECKKLAFLSLSIPLWEIFNNSDSNRIALAAFLVCGEPLQVGLIDGLVGTLHGMPKLKYASVWVVNVPRSIGHHLWWQLKGADDFYTFGFTGARADRFIFEISNLLKARKSVEFETMVA</sequence>
<dbReference type="AlphaFoldDB" id="A0A2W1EC33"/>
<evidence type="ECO:0000313" key="2">
    <source>
        <dbReference type="Proteomes" id="UP000249757"/>
    </source>
</evidence>
<reference evidence="2" key="1">
    <citation type="journal article" date="2022" name="Microb. Genom.">
        <title>A global pangenome for the wheat fungal pathogen Pyrenophora tritici-repentis and prediction of effector protein structural homology.</title>
        <authorList>
            <person name="Moolhuijzen P.M."/>
            <person name="See P.T."/>
            <person name="Shi G."/>
            <person name="Powell H.R."/>
            <person name="Cockram J."/>
            <person name="Jorgensen L.N."/>
            <person name="Benslimane H."/>
            <person name="Strelkov S.E."/>
            <person name="Turner J."/>
            <person name="Liu Z."/>
            <person name="Moffat C.S."/>
        </authorList>
    </citation>
    <scope>NUCLEOTIDE SEQUENCE [LARGE SCALE GENOMIC DNA]</scope>
</reference>
<evidence type="ECO:0000313" key="1">
    <source>
        <dbReference type="EMBL" id="KAI1509459.1"/>
    </source>
</evidence>
<gene>
    <name evidence="1" type="ORF">Ptr86124_011539</name>
</gene>
<dbReference type="Proteomes" id="UP000249757">
    <property type="component" value="Unassembled WGS sequence"/>
</dbReference>
<organism evidence="1 2">
    <name type="scientific">Pyrenophora tritici-repentis</name>
    <dbReference type="NCBI Taxonomy" id="45151"/>
    <lineage>
        <taxon>Eukaryota</taxon>
        <taxon>Fungi</taxon>
        <taxon>Dikarya</taxon>
        <taxon>Ascomycota</taxon>
        <taxon>Pezizomycotina</taxon>
        <taxon>Dothideomycetes</taxon>
        <taxon>Pleosporomycetidae</taxon>
        <taxon>Pleosporales</taxon>
        <taxon>Pleosporineae</taxon>
        <taxon>Pleosporaceae</taxon>
        <taxon>Pyrenophora</taxon>
    </lineage>
</organism>
<proteinExistence type="predicted"/>
<comment type="caution">
    <text evidence="1">The sequence shown here is derived from an EMBL/GenBank/DDBJ whole genome shotgun (WGS) entry which is preliminary data.</text>
</comment>
<name>A0A2W1EC33_9PLEO</name>
<keyword evidence="2" id="KW-1185">Reference proteome</keyword>